<sequence>MKTTRILLVGMVLALAACSRGEDAGGLFGNGGGSLDDNFGTGAGTVLGPDGRPIDPNSPAYFTQVIGDRVLFPVDQHLLTAEARTTLDQQATWLLAHPGGQITIEGHADEQGTRDYNIALSNRRAAAVRDYLVTKGLPDSRLTIIPFGKERPIEVCSQESCYAKNRRAVTVVSGFPGA</sequence>
<evidence type="ECO:0000256" key="6">
    <source>
        <dbReference type="HAMAP-Rule" id="MF_02204"/>
    </source>
</evidence>
<dbReference type="InterPro" id="IPR039001">
    <property type="entry name" value="Pal"/>
</dbReference>
<keyword evidence="6" id="KW-0132">Cell division</keyword>
<keyword evidence="3 6" id="KW-0564">Palmitate</keyword>
<dbReference type="CDD" id="cd07185">
    <property type="entry name" value="OmpA_C-like"/>
    <property type="match status" value="1"/>
</dbReference>
<feature type="domain" description="OmpA-like" evidence="7">
    <location>
        <begin position="59"/>
        <end position="176"/>
    </location>
</feature>
<keyword evidence="6" id="KW-0131">Cell cycle</keyword>
<keyword evidence="1 6" id="KW-0732">Signal</keyword>
<comment type="subcellular location">
    <subcellularLocation>
        <location evidence="6">Cell outer membrane</location>
        <topology evidence="6">Lipid-anchor</topology>
    </subcellularLocation>
</comment>
<protein>
    <recommendedName>
        <fullName evidence="6">Peptidoglycan-associated lipoprotein</fullName>
        <shortName evidence="6">PAL</shortName>
    </recommendedName>
</protein>
<dbReference type="EMBL" id="CP046620">
    <property type="protein sequence ID" value="QHQ37214.1"/>
    <property type="molecule type" value="Genomic_DNA"/>
</dbReference>
<accession>A0A6P1T2Q2</accession>
<keyword evidence="9" id="KW-1185">Reference proteome</keyword>
<comment type="similarity">
    <text evidence="6">Belongs to the Pal lipoprotein family.</text>
</comment>
<evidence type="ECO:0000256" key="4">
    <source>
        <dbReference type="ARBA" id="ARBA00023237"/>
    </source>
</evidence>
<reference evidence="8 9" key="1">
    <citation type="submission" date="2019-12" db="EMBL/GenBank/DDBJ databases">
        <title>Complete genome sequence of Algicella marina strain 9Alg 56(T) isolated from the red alga Tichocarpus crinitus.</title>
        <authorList>
            <person name="Kim S.-G."/>
            <person name="Nedashkovskaya O.I."/>
        </authorList>
    </citation>
    <scope>NUCLEOTIDE SEQUENCE [LARGE SCALE GENOMIC DNA]</scope>
    <source>
        <strain evidence="8 9">9Alg 56</strain>
    </source>
</reference>
<evidence type="ECO:0000256" key="2">
    <source>
        <dbReference type="ARBA" id="ARBA00023136"/>
    </source>
</evidence>
<dbReference type="GO" id="GO:0009279">
    <property type="term" value="C:cell outer membrane"/>
    <property type="evidence" value="ECO:0007669"/>
    <property type="project" value="UniProtKB-SubCell"/>
</dbReference>
<evidence type="ECO:0000256" key="5">
    <source>
        <dbReference type="ARBA" id="ARBA00023288"/>
    </source>
</evidence>
<dbReference type="PROSITE" id="PS51257">
    <property type="entry name" value="PROKAR_LIPOPROTEIN"/>
    <property type="match status" value="1"/>
</dbReference>
<organism evidence="8 9">
    <name type="scientific">Algicella marina</name>
    <dbReference type="NCBI Taxonomy" id="2683284"/>
    <lineage>
        <taxon>Bacteria</taxon>
        <taxon>Pseudomonadati</taxon>
        <taxon>Pseudomonadota</taxon>
        <taxon>Alphaproteobacteria</taxon>
        <taxon>Rhodobacterales</taxon>
        <taxon>Paracoccaceae</taxon>
        <taxon>Algicella</taxon>
    </lineage>
</organism>
<name>A0A6P1T2Q2_9RHOB</name>
<dbReference type="Proteomes" id="UP000464495">
    <property type="component" value="Chromosome"/>
</dbReference>
<proteinExistence type="inferred from homology"/>
<evidence type="ECO:0000259" key="7">
    <source>
        <dbReference type="PROSITE" id="PS51123"/>
    </source>
</evidence>
<dbReference type="InterPro" id="IPR036737">
    <property type="entry name" value="OmpA-like_sf"/>
</dbReference>
<dbReference type="GO" id="GO:0051301">
    <property type="term" value="P:cell division"/>
    <property type="evidence" value="ECO:0007669"/>
    <property type="project" value="UniProtKB-UniRule"/>
</dbReference>
<evidence type="ECO:0000256" key="1">
    <source>
        <dbReference type="ARBA" id="ARBA00022729"/>
    </source>
</evidence>
<dbReference type="PRINTS" id="PR01023">
    <property type="entry name" value="NAFLGMOTY"/>
</dbReference>
<dbReference type="AlphaFoldDB" id="A0A6P1T2Q2"/>
<dbReference type="PANTHER" id="PTHR30329:SF21">
    <property type="entry name" value="LIPOPROTEIN YIAD-RELATED"/>
    <property type="match status" value="1"/>
</dbReference>
<dbReference type="PRINTS" id="PR01021">
    <property type="entry name" value="OMPADOMAIN"/>
</dbReference>
<dbReference type="InterPro" id="IPR006664">
    <property type="entry name" value="OMP_bac"/>
</dbReference>
<dbReference type="HAMAP" id="MF_02204">
    <property type="entry name" value="Pal"/>
    <property type="match status" value="1"/>
</dbReference>
<dbReference type="InterPro" id="IPR006665">
    <property type="entry name" value="OmpA-like"/>
</dbReference>
<dbReference type="PANTHER" id="PTHR30329">
    <property type="entry name" value="STATOR ELEMENT OF FLAGELLAR MOTOR COMPLEX"/>
    <property type="match status" value="1"/>
</dbReference>
<dbReference type="Pfam" id="PF00691">
    <property type="entry name" value="OmpA"/>
    <property type="match status" value="1"/>
</dbReference>
<dbReference type="RefSeq" id="WP_161863756.1">
    <property type="nucleotide sequence ID" value="NZ_CP046620.1"/>
</dbReference>
<dbReference type="InterPro" id="IPR050330">
    <property type="entry name" value="Bact_OuterMem_StrucFunc"/>
</dbReference>
<keyword evidence="5 6" id="KW-0449">Lipoprotein</keyword>
<keyword evidence="4 6" id="KW-0998">Cell outer membrane</keyword>
<comment type="function">
    <text evidence="6">Part of the Tol-Pal system, which plays a role in outer membrane invagination during cell division and is important for maintaining outer membrane integrity.</text>
</comment>
<dbReference type="KEGG" id="amaq:GO499_19505"/>
<dbReference type="PROSITE" id="PS51123">
    <property type="entry name" value="OMPA_2"/>
    <property type="match status" value="1"/>
</dbReference>
<evidence type="ECO:0000256" key="3">
    <source>
        <dbReference type="ARBA" id="ARBA00023139"/>
    </source>
</evidence>
<dbReference type="SUPFAM" id="SSF103088">
    <property type="entry name" value="OmpA-like"/>
    <property type="match status" value="1"/>
</dbReference>
<keyword evidence="2 6" id="KW-0472">Membrane</keyword>
<dbReference type="Gene3D" id="3.30.1330.60">
    <property type="entry name" value="OmpA-like domain"/>
    <property type="match status" value="1"/>
</dbReference>
<evidence type="ECO:0000313" key="8">
    <source>
        <dbReference type="EMBL" id="QHQ37214.1"/>
    </source>
</evidence>
<comment type="subunit">
    <text evidence="6">The Tol-Pal system is composed of five core proteins: the inner membrane proteins TolA, TolQ and TolR, the periplasmic protein TolB and the outer membrane protein Pal. They form a network linking the inner and outer membranes and the peptidoglycan layer.</text>
</comment>
<evidence type="ECO:0000313" key="9">
    <source>
        <dbReference type="Proteomes" id="UP000464495"/>
    </source>
</evidence>
<gene>
    <name evidence="6" type="primary">pal</name>
    <name evidence="8" type="ORF">GO499_19505</name>
</gene>